<reference evidence="2 3" key="1">
    <citation type="submission" date="2019-07" db="EMBL/GenBank/DDBJ databases">
        <title>Genomics analysis of Aphanomyces spp. identifies a new class of oomycete effector associated with host adaptation.</title>
        <authorList>
            <person name="Gaulin E."/>
        </authorList>
    </citation>
    <scope>NUCLEOTIDE SEQUENCE [LARGE SCALE GENOMIC DNA]</scope>
    <source>
        <strain evidence="2 3">ATCC 201684</strain>
    </source>
</reference>
<sequence>MNRGKDTHFRNGFDVIQDHVKLSNNRLRKARRNAGKPDEATLDQAEGNQELDESTISALASYLQDKAIEASRRNAPDFTTANRPNHRASSRVVYGLAVKLNNMTKLRGYKRRSGLKFTCAASPRGSNDKLTKRDSKNFREVQVATMLHRQRHGNPLELSEKVLSAFRAVAHLWLQRKQRREQAVKDNVTSKMVMGRRPSTTMSNNVFDIISKSFVTAVPALQFFDDSTDSTTQRAQQLPSNQTIPRGICYTMSEDGTRQCKTQHNMSDLAHVRGWTREKDANKTVCLDDALLLSMNKRLKIRMALKKNRIHDISNAFNSHQEILKQKLVATLAMHWAEQENIHSTKLSVACANDTTTPSFNIEKDEYLSQLRYNKWRLRELCKLVSLFGALVKTSENTPGDFTPSELHVLSLFRILLDDQAVLTPVVLKGIMFQLSPTDMQCPRVQALLDVIHKRLACWRQHDGPHAL</sequence>
<keyword evidence="3" id="KW-1185">Reference proteome</keyword>
<evidence type="ECO:0000313" key="3">
    <source>
        <dbReference type="Proteomes" id="UP000481153"/>
    </source>
</evidence>
<name>A0A6G0XPU5_9STRA</name>
<accession>A0A6G0XPU5</accession>
<protein>
    <submittedName>
        <fullName evidence="2">Uncharacterized protein</fullName>
    </submittedName>
</protein>
<comment type="caution">
    <text evidence="2">The sequence shown here is derived from an EMBL/GenBank/DDBJ whole genome shotgun (WGS) entry which is preliminary data.</text>
</comment>
<dbReference type="VEuPathDB" id="FungiDB:AeMF1_001260"/>
<dbReference type="EMBL" id="VJMJ01000027">
    <property type="protein sequence ID" value="KAF0742546.1"/>
    <property type="molecule type" value="Genomic_DNA"/>
</dbReference>
<dbReference type="AlphaFoldDB" id="A0A6G0XPU5"/>
<dbReference type="Proteomes" id="UP000481153">
    <property type="component" value="Unassembled WGS sequence"/>
</dbReference>
<evidence type="ECO:0000256" key="1">
    <source>
        <dbReference type="SAM" id="MobiDB-lite"/>
    </source>
</evidence>
<proteinExistence type="predicted"/>
<feature type="region of interest" description="Disordered" evidence="1">
    <location>
        <begin position="30"/>
        <end position="49"/>
    </location>
</feature>
<evidence type="ECO:0000313" key="2">
    <source>
        <dbReference type="EMBL" id="KAF0742546.1"/>
    </source>
</evidence>
<organism evidence="2 3">
    <name type="scientific">Aphanomyces euteiches</name>
    <dbReference type="NCBI Taxonomy" id="100861"/>
    <lineage>
        <taxon>Eukaryota</taxon>
        <taxon>Sar</taxon>
        <taxon>Stramenopiles</taxon>
        <taxon>Oomycota</taxon>
        <taxon>Saprolegniomycetes</taxon>
        <taxon>Saprolegniales</taxon>
        <taxon>Verrucalvaceae</taxon>
        <taxon>Aphanomyces</taxon>
    </lineage>
</organism>
<gene>
    <name evidence="2" type="ORF">Ae201684_002637</name>
</gene>